<keyword evidence="2" id="KW-1185">Reference proteome</keyword>
<sequence>MLLGKGVSVQEEGFRYTKVDIVEDLEFLEGGVKKSMVNAILAI</sequence>
<evidence type="ECO:0000313" key="2">
    <source>
        <dbReference type="Proteomes" id="UP000593573"/>
    </source>
</evidence>
<accession>A0A7J8U947</accession>
<gene>
    <name evidence="1" type="ORF">Goklo_014930</name>
</gene>
<dbReference type="AlphaFoldDB" id="A0A7J8U947"/>
<reference evidence="1 2" key="1">
    <citation type="journal article" date="2019" name="Genome Biol. Evol.">
        <title>Insights into the evolution of the New World diploid cottons (Gossypium, subgenus Houzingenia) based on genome sequencing.</title>
        <authorList>
            <person name="Grover C.E."/>
            <person name="Arick M.A. 2nd"/>
            <person name="Thrash A."/>
            <person name="Conover J.L."/>
            <person name="Sanders W.S."/>
            <person name="Peterson D.G."/>
            <person name="Frelichowski J.E."/>
            <person name="Scheffler J.A."/>
            <person name="Scheffler B.E."/>
            <person name="Wendel J.F."/>
        </authorList>
    </citation>
    <scope>NUCLEOTIDE SEQUENCE [LARGE SCALE GENOMIC DNA]</scope>
    <source>
        <strain evidence="1">57</strain>
        <tissue evidence="1">Leaf</tissue>
    </source>
</reference>
<dbReference type="Proteomes" id="UP000593573">
    <property type="component" value="Unassembled WGS sequence"/>
</dbReference>
<comment type="caution">
    <text evidence="1">The sequence shown here is derived from an EMBL/GenBank/DDBJ whole genome shotgun (WGS) entry which is preliminary data.</text>
</comment>
<protein>
    <submittedName>
        <fullName evidence="1">Uncharacterized protein</fullName>
    </submittedName>
</protein>
<dbReference type="EMBL" id="JABFAB010000004">
    <property type="protein sequence ID" value="MBA0647016.1"/>
    <property type="molecule type" value="Genomic_DNA"/>
</dbReference>
<proteinExistence type="predicted"/>
<organism evidence="1 2">
    <name type="scientific">Gossypium klotzschianum</name>
    <dbReference type="NCBI Taxonomy" id="34286"/>
    <lineage>
        <taxon>Eukaryota</taxon>
        <taxon>Viridiplantae</taxon>
        <taxon>Streptophyta</taxon>
        <taxon>Embryophyta</taxon>
        <taxon>Tracheophyta</taxon>
        <taxon>Spermatophyta</taxon>
        <taxon>Magnoliopsida</taxon>
        <taxon>eudicotyledons</taxon>
        <taxon>Gunneridae</taxon>
        <taxon>Pentapetalae</taxon>
        <taxon>rosids</taxon>
        <taxon>malvids</taxon>
        <taxon>Malvales</taxon>
        <taxon>Malvaceae</taxon>
        <taxon>Malvoideae</taxon>
        <taxon>Gossypium</taxon>
    </lineage>
</organism>
<name>A0A7J8U947_9ROSI</name>
<evidence type="ECO:0000313" key="1">
    <source>
        <dbReference type="EMBL" id="MBA0647016.1"/>
    </source>
</evidence>